<dbReference type="EnsemblMetazoa" id="GPAI000636-RA">
    <property type="protein sequence ID" value="GPAI000636-PA"/>
    <property type="gene ID" value="GPAI000636"/>
</dbReference>
<protein>
    <recommendedName>
        <fullName evidence="2">asparagine--tRNA ligase</fullName>
        <ecNumber evidence="2">6.1.1.22</ecNumber>
    </recommendedName>
</protein>
<name>A0A1A9Z0Z9_GLOPL</name>
<dbReference type="Pfam" id="PF00152">
    <property type="entry name" value="tRNA-synt_2"/>
    <property type="match status" value="1"/>
</dbReference>
<dbReference type="Proteomes" id="UP000092445">
    <property type="component" value="Unassembled WGS sequence"/>
</dbReference>
<keyword evidence="10" id="KW-1185">Reference proteome</keyword>
<dbReference type="PANTHER" id="PTHR22594">
    <property type="entry name" value="ASPARTYL/LYSYL-TRNA SYNTHETASE"/>
    <property type="match status" value="1"/>
</dbReference>
<dbReference type="SUPFAM" id="SSF55681">
    <property type="entry name" value="Class II aaRS and biotin synthetases"/>
    <property type="match status" value="1"/>
</dbReference>
<dbReference type="EC" id="6.1.1.22" evidence="2"/>
<reference evidence="9" key="2">
    <citation type="submission" date="2020-05" db="UniProtKB">
        <authorList>
            <consortium name="EnsemblMetazoa"/>
        </authorList>
    </citation>
    <scope>IDENTIFICATION</scope>
    <source>
        <strain evidence="9">IAEA</strain>
    </source>
</reference>
<evidence type="ECO:0000256" key="4">
    <source>
        <dbReference type="ARBA" id="ARBA00022741"/>
    </source>
</evidence>
<evidence type="ECO:0000259" key="8">
    <source>
        <dbReference type="PROSITE" id="PS50862"/>
    </source>
</evidence>
<evidence type="ECO:0000256" key="3">
    <source>
        <dbReference type="ARBA" id="ARBA00022598"/>
    </source>
</evidence>
<comment type="similarity">
    <text evidence="1">Belongs to the class-II aminoacyl-tRNA synthetase family.</text>
</comment>
<keyword evidence="4" id="KW-0547">Nucleotide-binding</keyword>
<evidence type="ECO:0000256" key="5">
    <source>
        <dbReference type="ARBA" id="ARBA00022840"/>
    </source>
</evidence>
<dbReference type="VEuPathDB" id="VectorBase:GPAI000636"/>
<dbReference type="CDD" id="cd00776">
    <property type="entry name" value="AsxRS_core"/>
    <property type="match status" value="1"/>
</dbReference>
<sequence>MDILKLTSGCSVYIEGTIQKSIKNNQYEIYAKLIKIIGNVLHPETYPISPKQHTLEYLRSLAHLRPRTNIIGAITRIRHFITQEIHKFLNSQGFLWISTPLITALNTEGSGEMFCVSTLDFENIPKNLKGKVDYKKDFFGKKTFLTVSGQLHLESYACALSKVYTFGPTFRAENSNTTRHLAEFWMIEIEAAFLNLDEIMIFAYEMLKNIFKNILKKCIDDLIFLEKKTNTDLINRMRKFISKYTEAVKIINDATGHFTSYFNWGEDFSLEHEKYLSDIYYKKPIIIKNYPKKIKAFYMRLNQDQKTVASADILLPGIGEIIGGSQREERWEQLNLNLKENNLSFENYYWYQDLRKYGTVPHSGFGLGLERLLSYVTGIKNLRDLIPFPRTPKYANF</sequence>
<dbReference type="GO" id="GO:0006421">
    <property type="term" value="P:asparaginyl-tRNA aminoacylation"/>
    <property type="evidence" value="ECO:0007669"/>
    <property type="project" value="InterPro"/>
</dbReference>
<evidence type="ECO:0000313" key="10">
    <source>
        <dbReference type="Proteomes" id="UP000092445"/>
    </source>
</evidence>
<dbReference type="PROSITE" id="PS50862">
    <property type="entry name" value="AA_TRNA_LIGASE_II"/>
    <property type="match status" value="1"/>
</dbReference>
<dbReference type="NCBIfam" id="NF003037">
    <property type="entry name" value="PRK03932.1"/>
    <property type="match status" value="1"/>
</dbReference>
<evidence type="ECO:0000256" key="1">
    <source>
        <dbReference type="ARBA" id="ARBA00008226"/>
    </source>
</evidence>
<dbReference type="AlphaFoldDB" id="A0A1A9Z0Z9"/>
<evidence type="ECO:0000313" key="9">
    <source>
        <dbReference type="EnsemblMetazoa" id="GPAI000636-PA"/>
    </source>
</evidence>
<organism evidence="9 10">
    <name type="scientific">Glossina pallidipes</name>
    <name type="common">Tsetse fly</name>
    <dbReference type="NCBI Taxonomy" id="7398"/>
    <lineage>
        <taxon>Eukaryota</taxon>
        <taxon>Metazoa</taxon>
        <taxon>Ecdysozoa</taxon>
        <taxon>Arthropoda</taxon>
        <taxon>Hexapoda</taxon>
        <taxon>Insecta</taxon>
        <taxon>Pterygota</taxon>
        <taxon>Neoptera</taxon>
        <taxon>Endopterygota</taxon>
        <taxon>Diptera</taxon>
        <taxon>Brachycera</taxon>
        <taxon>Muscomorpha</taxon>
        <taxon>Hippoboscoidea</taxon>
        <taxon>Glossinidae</taxon>
        <taxon>Glossina</taxon>
    </lineage>
</organism>
<dbReference type="FunFam" id="3.30.930.10:FF:000016">
    <property type="entry name" value="Asparagine--tRNA ligase"/>
    <property type="match status" value="1"/>
</dbReference>
<feature type="domain" description="Aminoacyl-transfer RNA synthetases class-II family profile" evidence="8">
    <location>
        <begin position="76"/>
        <end position="387"/>
    </location>
</feature>
<dbReference type="InterPro" id="IPR006195">
    <property type="entry name" value="aa-tRNA-synth_II"/>
</dbReference>
<dbReference type="InterPro" id="IPR004364">
    <property type="entry name" value="Aa-tRNA-synt_II"/>
</dbReference>
<dbReference type="PANTHER" id="PTHR22594:SF34">
    <property type="entry name" value="ASPARAGINE--TRNA LIGASE, MITOCHONDRIAL-RELATED"/>
    <property type="match status" value="1"/>
</dbReference>
<dbReference type="GO" id="GO:0004816">
    <property type="term" value="F:asparagine-tRNA ligase activity"/>
    <property type="evidence" value="ECO:0007669"/>
    <property type="project" value="UniProtKB-EC"/>
</dbReference>
<dbReference type="NCBIfam" id="TIGR00457">
    <property type="entry name" value="asnS"/>
    <property type="match status" value="1"/>
</dbReference>
<proteinExistence type="inferred from homology"/>
<dbReference type="InterPro" id="IPR002312">
    <property type="entry name" value="Asp/Asn-tRNA-synth_IIb"/>
</dbReference>
<keyword evidence="3" id="KW-0436">Ligase</keyword>
<reference evidence="10" key="1">
    <citation type="submission" date="2014-03" db="EMBL/GenBank/DDBJ databases">
        <authorList>
            <person name="Aksoy S."/>
            <person name="Warren W."/>
            <person name="Wilson R.K."/>
        </authorList>
    </citation>
    <scope>NUCLEOTIDE SEQUENCE [LARGE SCALE GENOMIC DNA]</scope>
    <source>
        <strain evidence="10">IAEA</strain>
    </source>
</reference>
<dbReference type="InterPro" id="IPR004522">
    <property type="entry name" value="Asn-tRNA-ligase"/>
</dbReference>
<evidence type="ECO:0000256" key="6">
    <source>
        <dbReference type="ARBA" id="ARBA00022917"/>
    </source>
</evidence>
<dbReference type="PRINTS" id="PR01042">
    <property type="entry name" value="TRNASYNTHASP"/>
</dbReference>
<evidence type="ECO:0000256" key="2">
    <source>
        <dbReference type="ARBA" id="ARBA00012816"/>
    </source>
</evidence>
<dbReference type="InterPro" id="IPR045864">
    <property type="entry name" value="aa-tRNA-synth_II/BPL/LPL"/>
</dbReference>
<keyword evidence="6" id="KW-0648">Protein biosynthesis</keyword>
<evidence type="ECO:0000256" key="7">
    <source>
        <dbReference type="ARBA" id="ARBA00023146"/>
    </source>
</evidence>
<dbReference type="GO" id="GO:0005524">
    <property type="term" value="F:ATP binding"/>
    <property type="evidence" value="ECO:0007669"/>
    <property type="project" value="UniProtKB-KW"/>
</dbReference>
<accession>A0A1A9Z0Z9</accession>
<dbReference type="Gene3D" id="3.30.930.10">
    <property type="entry name" value="Bira Bifunctional Protein, Domain 2"/>
    <property type="match status" value="1"/>
</dbReference>
<keyword evidence="7" id="KW-0030">Aminoacyl-tRNA synthetase</keyword>
<dbReference type="STRING" id="7398.A0A1A9Z0Z9"/>
<keyword evidence="5" id="KW-0067">ATP-binding</keyword>